<feature type="region of interest" description="Disordered" evidence="1">
    <location>
        <begin position="95"/>
        <end position="177"/>
    </location>
</feature>
<feature type="region of interest" description="Disordered" evidence="1">
    <location>
        <begin position="876"/>
        <end position="920"/>
    </location>
</feature>
<dbReference type="Proteomes" id="UP001159363">
    <property type="component" value="Chromosome 15"/>
</dbReference>
<evidence type="ECO:0000256" key="1">
    <source>
        <dbReference type="SAM" id="MobiDB-lite"/>
    </source>
</evidence>
<gene>
    <name evidence="2" type="ORF">PR048_032326</name>
</gene>
<dbReference type="EMBL" id="JARBHB010000016">
    <property type="protein sequence ID" value="KAJ8866483.1"/>
    <property type="molecule type" value="Genomic_DNA"/>
</dbReference>
<protein>
    <submittedName>
        <fullName evidence="2">Uncharacterized protein</fullName>
    </submittedName>
</protein>
<sequence length="1395" mass="158315">MERNSSKNRIKVDRNMFVSDFDSTVHPSHWRYSNNRKIITFQNRTEYLKHRGEHSQRFSADAGEDVTSGRAFRVARTYRDIVSFDTVCETFAKKRNHPNGKEKTVGRRGEGMSKISPSQMFGNGKESSHHPPLHPSAELSSLEERRDAHGFQRARKSRAAEERNSRGASNLRQAHDNASVARDRRIYIVHASSYISNRAYKSSQFTGNSLYRLLTVKLALLKALFEIYLYARCVFFRLMKNIWNYFPFIVTNLIGRMSLSAPVKIYAGRGNEFFSKVDFKSAHFIVSSLYTMLQHRWQKLARDITGRNKRRSASLRTNINKTSPVKNKRMAFVCSPAFMLRLFVPEIWFQLERAAENNFASIVSKSAIANCERYPAFQSTAGNNHARENPPTSDIVRHDSQLRKSGFGTAWELNPLRLESLCGWIYELNGSMRASNLQISVQSCLLQPCEQPLLVYSVVLSRSRTGAGGMGMALVHKRGGRGEVKRKEAVVFQMGRLKWAGQRAVTQAPGGNEKIRSTTTASRLPTSACREQRFSYPLPPPPSSFVNHHDLPLAQQRIHSFPVLVRYISPPPPPAPSSYQFLELCAATIAIVNKLPADVRWFFRGSPVYPALAFRRCSMLNKFRPYWVSKSPLLRAAQTTALHPQAGPANALSQDDVISTTGERGEHHTCHLSPANADLYMPGRASKPGVLNGHQCRVHATCASRETSDCAETIGRSRKGKRSVPGVWRSANVWRAESGADLVDYKETGAFFVSARRYHDVHFDMKTPGGAYFSRAPRWARPVPVCAVRCLSAYHQNWTGRARPVWSLLCVPGLTFQLNCNNLQLSKSATCCFNASPATTCHCLRMCCRASSCKRPSNEFFLRFNWSLIYQALQVPPPPPHTHTRNSQVRRGRGNEQARAMGPPPPIDCSPSSTSHKGDLPMGNLHATSVPYVDATIRHAMREIVGIVHAKHIQQDCPFKDEVKQLPMEHCTRLYNTSKGSASGGSSRQDGAPGASSALSLYTTCLTSCSFLRGWEEGRKNEVLPRDAPNNSYFRRHAKREFALTCLRYDHVTRDPSLPTHFLPPPPHHEQNLTHEMVLPHLQILSGRGKEHKYQVTYPLLSIVRDDSKQCECLATLNVEARERHCEEAAIAAPIFPCQRSGRLLRGLLICFPARFLPGRLRRNSRWKLMPRPCSKRQEIRTPMHSHSAMTLTADCDLGVIPSPASPHHSQRKTARLFRLAGAYLYTPKCGTKYQEGARKYKEFMEHARQNCRLEFFDFKLKEQYSKHAYIVRTHRINLAVQLSGNRHGESDTECGIHHNRNRKFRQLTIPIKLINFQWRYDHEKTTILKWQRGRPCCSEERRKIERWTKKRCWNGVQETIGCQKDDHQTAGLLELTGSESPKTVIPGEDYWNST</sequence>
<keyword evidence="3" id="KW-1185">Reference proteome</keyword>
<comment type="caution">
    <text evidence="2">The sequence shown here is derived from an EMBL/GenBank/DDBJ whole genome shotgun (WGS) entry which is preliminary data.</text>
</comment>
<accession>A0ABQ9G1W6</accession>
<evidence type="ECO:0000313" key="2">
    <source>
        <dbReference type="EMBL" id="KAJ8866483.1"/>
    </source>
</evidence>
<feature type="compositionally biased region" description="Basic residues" evidence="1">
    <location>
        <begin position="882"/>
        <end position="892"/>
    </location>
</feature>
<feature type="compositionally biased region" description="Basic and acidic residues" evidence="1">
    <location>
        <begin position="99"/>
        <end position="111"/>
    </location>
</feature>
<reference evidence="2 3" key="1">
    <citation type="submission" date="2023-02" db="EMBL/GenBank/DDBJ databases">
        <title>LHISI_Scaffold_Assembly.</title>
        <authorList>
            <person name="Stuart O.P."/>
            <person name="Cleave R."/>
            <person name="Magrath M.J.L."/>
            <person name="Mikheyev A.S."/>
        </authorList>
    </citation>
    <scope>NUCLEOTIDE SEQUENCE [LARGE SCALE GENOMIC DNA]</scope>
    <source>
        <strain evidence="2">Daus_M_001</strain>
        <tissue evidence="2">Leg muscle</tissue>
    </source>
</reference>
<proteinExistence type="predicted"/>
<organism evidence="2 3">
    <name type="scientific">Dryococelus australis</name>
    <dbReference type="NCBI Taxonomy" id="614101"/>
    <lineage>
        <taxon>Eukaryota</taxon>
        <taxon>Metazoa</taxon>
        <taxon>Ecdysozoa</taxon>
        <taxon>Arthropoda</taxon>
        <taxon>Hexapoda</taxon>
        <taxon>Insecta</taxon>
        <taxon>Pterygota</taxon>
        <taxon>Neoptera</taxon>
        <taxon>Polyneoptera</taxon>
        <taxon>Phasmatodea</taxon>
        <taxon>Verophasmatodea</taxon>
        <taxon>Anareolatae</taxon>
        <taxon>Phasmatidae</taxon>
        <taxon>Eurycanthinae</taxon>
        <taxon>Dryococelus</taxon>
    </lineage>
</organism>
<evidence type="ECO:0000313" key="3">
    <source>
        <dbReference type="Proteomes" id="UP001159363"/>
    </source>
</evidence>
<name>A0ABQ9G1W6_9NEOP</name>